<keyword evidence="3" id="KW-1185">Reference proteome</keyword>
<keyword evidence="1" id="KW-0472">Membrane</keyword>
<gene>
    <name evidence="2" type="ORF">QM524_25040</name>
</gene>
<keyword evidence="1" id="KW-0812">Transmembrane</keyword>
<dbReference type="EMBL" id="JASHIF010000031">
    <property type="protein sequence ID" value="MDI9862515.1"/>
    <property type="molecule type" value="Genomic_DNA"/>
</dbReference>
<evidence type="ECO:0000313" key="3">
    <source>
        <dbReference type="Proteomes" id="UP001236507"/>
    </source>
</evidence>
<dbReference type="Proteomes" id="UP001236507">
    <property type="component" value="Unassembled WGS sequence"/>
</dbReference>
<feature type="transmembrane region" description="Helical" evidence="1">
    <location>
        <begin position="61"/>
        <end position="82"/>
    </location>
</feature>
<evidence type="ECO:0000256" key="1">
    <source>
        <dbReference type="SAM" id="Phobius"/>
    </source>
</evidence>
<proteinExistence type="predicted"/>
<sequence>MLIIGSLLTTLPAFAFNICVFFLGKIIINHQDVILYCRSLFGSLVDEEEEVPSRLAYVEKLLVMIGYLVQAFAIIGMFATVFQLVSMLSIQMAEPVKMQLSSPHGL</sequence>
<reference evidence="2 3" key="1">
    <citation type="submission" date="2023-05" db="EMBL/GenBank/DDBJ databases">
        <title>Novel species of genus Flectobacillus isolated from stream in China.</title>
        <authorList>
            <person name="Lu H."/>
        </authorList>
    </citation>
    <scope>NUCLEOTIDE SEQUENCE [LARGE SCALE GENOMIC DNA]</scope>
    <source>
        <strain evidence="2 3">KCTC 42575</strain>
    </source>
</reference>
<organism evidence="2 3">
    <name type="scientific">Flectobacillus roseus</name>
    <dbReference type="NCBI Taxonomy" id="502259"/>
    <lineage>
        <taxon>Bacteria</taxon>
        <taxon>Pseudomonadati</taxon>
        <taxon>Bacteroidota</taxon>
        <taxon>Cytophagia</taxon>
        <taxon>Cytophagales</taxon>
        <taxon>Flectobacillaceae</taxon>
        <taxon>Flectobacillus</taxon>
    </lineage>
</organism>
<dbReference type="RefSeq" id="WP_141234822.1">
    <property type="nucleotide sequence ID" value="NZ_JASHIF010000031.1"/>
</dbReference>
<name>A0ABT6YG25_9BACT</name>
<accession>A0ABT6YG25</accession>
<evidence type="ECO:0000313" key="2">
    <source>
        <dbReference type="EMBL" id="MDI9862515.1"/>
    </source>
</evidence>
<comment type="caution">
    <text evidence="2">The sequence shown here is derived from an EMBL/GenBank/DDBJ whole genome shotgun (WGS) entry which is preliminary data.</text>
</comment>
<keyword evidence="1" id="KW-1133">Transmembrane helix</keyword>
<protein>
    <submittedName>
        <fullName evidence="2">Uncharacterized protein</fullName>
    </submittedName>
</protein>